<evidence type="ECO:0000256" key="1">
    <source>
        <dbReference type="ARBA" id="ARBA00004141"/>
    </source>
</evidence>
<comment type="similarity">
    <text evidence="5">Belongs to the SAT4 family.</text>
</comment>
<evidence type="ECO:0000256" key="3">
    <source>
        <dbReference type="ARBA" id="ARBA00022989"/>
    </source>
</evidence>
<feature type="compositionally biased region" description="Low complexity" evidence="6">
    <location>
        <begin position="307"/>
        <end position="320"/>
    </location>
</feature>
<evidence type="ECO:0000256" key="4">
    <source>
        <dbReference type="ARBA" id="ARBA00023136"/>
    </source>
</evidence>
<proteinExistence type="inferred from homology"/>
<feature type="transmembrane region" description="Helical" evidence="7">
    <location>
        <begin position="234"/>
        <end position="255"/>
    </location>
</feature>
<name>A0A9P9DNB8_9HYPO</name>
<dbReference type="InterPro" id="IPR049326">
    <property type="entry name" value="Rhodopsin_dom_fungi"/>
</dbReference>
<dbReference type="InterPro" id="IPR052337">
    <property type="entry name" value="SAT4-like"/>
</dbReference>
<protein>
    <recommendedName>
        <fullName evidence="8">Rhodopsin domain-containing protein</fullName>
    </recommendedName>
</protein>
<evidence type="ECO:0000256" key="2">
    <source>
        <dbReference type="ARBA" id="ARBA00022692"/>
    </source>
</evidence>
<feature type="region of interest" description="Disordered" evidence="6">
    <location>
        <begin position="296"/>
        <end position="337"/>
    </location>
</feature>
<sequence>MKSVTWTFFGGATILLGLRIYFKVLRRRSLWWDDYILIAAWALSLGDNIVTMVNMSGGFGKHIYDLSPEDVSNIILRIAICTTLNIMSLMASKTSFALTILRLASGFTIFVVWFIIVSTNTSLSVSLLLNYFRCWPPKKSWRSDITGTCMSPAAYTGYKSFAAAYSGIMDIALALIPWTIIWKASLRKKEMAGVAFAMSLGIFAGATAFIKLAYLHSLEGDKDFTYNGTKLVIWAKLEVSVSIIAACIPTLRVLLCEVVARHRGSEIETAQPVTFNDMYNDIIPANLNEPASWEVDSQSTKGILDKTTSSSRPTTQTSESMVGSQDIPRPAKGRLGG</sequence>
<comment type="subcellular location">
    <subcellularLocation>
        <location evidence="1">Membrane</location>
        <topology evidence="1">Multi-pass membrane protein</topology>
    </subcellularLocation>
</comment>
<dbReference type="Pfam" id="PF20684">
    <property type="entry name" value="Fung_rhodopsin"/>
    <property type="match status" value="1"/>
</dbReference>
<comment type="caution">
    <text evidence="9">The sequence shown here is derived from an EMBL/GenBank/DDBJ whole genome shotgun (WGS) entry which is preliminary data.</text>
</comment>
<feature type="transmembrane region" description="Helical" evidence="7">
    <location>
        <begin position="34"/>
        <end position="54"/>
    </location>
</feature>
<dbReference type="Proteomes" id="UP000717696">
    <property type="component" value="Unassembled WGS sequence"/>
</dbReference>
<dbReference type="PANTHER" id="PTHR33048:SF42">
    <property type="entry name" value="INTEGRAL MEMBRANE PROTEIN"/>
    <property type="match status" value="1"/>
</dbReference>
<evidence type="ECO:0000256" key="5">
    <source>
        <dbReference type="ARBA" id="ARBA00038359"/>
    </source>
</evidence>
<keyword evidence="3 7" id="KW-1133">Transmembrane helix</keyword>
<feature type="domain" description="Rhodopsin" evidence="8">
    <location>
        <begin position="18"/>
        <end position="255"/>
    </location>
</feature>
<organism evidence="9 10">
    <name type="scientific">Dactylonectria estremocensis</name>
    <dbReference type="NCBI Taxonomy" id="1079267"/>
    <lineage>
        <taxon>Eukaryota</taxon>
        <taxon>Fungi</taxon>
        <taxon>Dikarya</taxon>
        <taxon>Ascomycota</taxon>
        <taxon>Pezizomycotina</taxon>
        <taxon>Sordariomycetes</taxon>
        <taxon>Hypocreomycetidae</taxon>
        <taxon>Hypocreales</taxon>
        <taxon>Nectriaceae</taxon>
        <taxon>Dactylonectria</taxon>
    </lineage>
</organism>
<dbReference type="PANTHER" id="PTHR33048">
    <property type="entry name" value="PTH11-LIKE INTEGRAL MEMBRANE PROTEIN (AFU_ORTHOLOGUE AFUA_5G11245)"/>
    <property type="match status" value="1"/>
</dbReference>
<keyword evidence="10" id="KW-1185">Reference proteome</keyword>
<feature type="transmembrane region" description="Helical" evidence="7">
    <location>
        <begin position="194"/>
        <end position="214"/>
    </location>
</feature>
<reference evidence="9" key="1">
    <citation type="journal article" date="2021" name="Nat. Commun.">
        <title>Genetic determinants of endophytism in the Arabidopsis root mycobiome.</title>
        <authorList>
            <person name="Mesny F."/>
            <person name="Miyauchi S."/>
            <person name="Thiergart T."/>
            <person name="Pickel B."/>
            <person name="Atanasova L."/>
            <person name="Karlsson M."/>
            <person name="Huettel B."/>
            <person name="Barry K.W."/>
            <person name="Haridas S."/>
            <person name="Chen C."/>
            <person name="Bauer D."/>
            <person name="Andreopoulos W."/>
            <person name="Pangilinan J."/>
            <person name="LaButti K."/>
            <person name="Riley R."/>
            <person name="Lipzen A."/>
            <person name="Clum A."/>
            <person name="Drula E."/>
            <person name="Henrissat B."/>
            <person name="Kohler A."/>
            <person name="Grigoriev I.V."/>
            <person name="Martin F.M."/>
            <person name="Hacquard S."/>
        </authorList>
    </citation>
    <scope>NUCLEOTIDE SEQUENCE</scope>
    <source>
        <strain evidence="9">MPI-CAGE-AT-0021</strain>
    </source>
</reference>
<feature type="transmembrane region" description="Helical" evidence="7">
    <location>
        <begin position="103"/>
        <end position="132"/>
    </location>
</feature>
<evidence type="ECO:0000259" key="8">
    <source>
        <dbReference type="Pfam" id="PF20684"/>
    </source>
</evidence>
<keyword evidence="4 7" id="KW-0472">Membrane</keyword>
<evidence type="ECO:0000313" key="9">
    <source>
        <dbReference type="EMBL" id="KAH7122107.1"/>
    </source>
</evidence>
<feature type="transmembrane region" description="Helical" evidence="7">
    <location>
        <begin position="74"/>
        <end position="91"/>
    </location>
</feature>
<gene>
    <name evidence="9" type="ORF">B0J13DRAFT_680257</name>
</gene>
<feature type="transmembrane region" description="Helical" evidence="7">
    <location>
        <begin position="6"/>
        <end position="22"/>
    </location>
</feature>
<evidence type="ECO:0000256" key="7">
    <source>
        <dbReference type="SAM" id="Phobius"/>
    </source>
</evidence>
<accession>A0A9P9DNB8</accession>
<dbReference type="OrthoDB" id="5417887at2759"/>
<evidence type="ECO:0000256" key="6">
    <source>
        <dbReference type="SAM" id="MobiDB-lite"/>
    </source>
</evidence>
<keyword evidence="2 7" id="KW-0812">Transmembrane</keyword>
<feature type="transmembrane region" description="Helical" evidence="7">
    <location>
        <begin position="162"/>
        <end position="182"/>
    </location>
</feature>
<dbReference type="GO" id="GO:0016020">
    <property type="term" value="C:membrane"/>
    <property type="evidence" value="ECO:0007669"/>
    <property type="project" value="UniProtKB-SubCell"/>
</dbReference>
<dbReference type="EMBL" id="JAGMUU010000026">
    <property type="protein sequence ID" value="KAH7122107.1"/>
    <property type="molecule type" value="Genomic_DNA"/>
</dbReference>
<evidence type="ECO:0000313" key="10">
    <source>
        <dbReference type="Proteomes" id="UP000717696"/>
    </source>
</evidence>
<dbReference type="AlphaFoldDB" id="A0A9P9DNB8"/>